<dbReference type="SUPFAM" id="SSF53098">
    <property type="entry name" value="Ribonuclease H-like"/>
    <property type="match status" value="2"/>
</dbReference>
<dbReference type="Pfam" id="PF00078">
    <property type="entry name" value="RVT_1"/>
    <property type="match status" value="2"/>
</dbReference>
<evidence type="ECO:0000256" key="7">
    <source>
        <dbReference type="ARBA" id="ARBA00022918"/>
    </source>
</evidence>
<keyword evidence="3" id="KW-0548">Nucleotidyltransferase</keyword>
<dbReference type="Pfam" id="PF13966">
    <property type="entry name" value="zf-RVT"/>
    <property type="match status" value="1"/>
</dbReference>
<evidence type="ECO:0000256" key="9">
    <source>
        <dbReference type="PROSITE-ProRule" id="PRU00047"/>
    </source>
</evidence>
<dbReference type="InterPro" id="IPR005162">
    <property type="entry name" value="Retrotrans_gag_dom"/>
</dbReference>
<dbReference type="PROSITE" id="PS50158">
    <property type="entry name" value="ZF_CCHC"/>
    <property type="match status" value="1"/>
</dbReference>
<feature type="domain" description="Integrase catalytic" evidence="14">
    <location>
        <begin position="3204"/>
        <end position="3368"/>
    </location>
</feature>
<dbReference type="InterPro" id="IPR043128">
    <property type="entry name" value="Rev_trsase/Diguanyl_cyclase"/>
</dbReference>
<dbReference type="SUPFAM" id="SSF56672">
    <property type="entry name" value="DNA/RNA polymerases"/>
    <property type="match status" value="2"/>
</dbReference>
<dbReference type="EC" id="2.7.7.49" evidence="1"/>
<dbReference type="PANTHER" id="PTHR37984:SF5">
    <property type="entry name" value="PROTEIN NYNRIN-LIKE"/>
    <property type="match status" value="1"/>
</dbReference>
<evidence type="ECO:0000256" key="3">
    <source>
        <dbReference type="ARBA" id="ARBA00022695"/>
    </source>
</evidence>
<keyword evidence="2" id="KW-0808">Transferase</keyword>
<dbReference type="FunFam" id="3.10.20.370:FF:000001">
    <property type="entry name" value="Retrovirus-related Pol polyprotein from transposon 17.6-like protein"/>
    <property type="match status" value="1"/>
</dbReference>
<dbReference type="InterPro" id="IPR036397">
    <property type="entry name" value="RNaseH_sf"/>
</dbReference>
<dbReference type="GO" id="GO:0008270">
    <property type="term" value="F:zinc ion binding"/>
    <property type="evidence" value="ECO:0007669"/>
    <property type="project" value="UniProtKB-KW"/>
</dbReference>
<dbReference type="InterPro" id="IPR041373">
    <property type="entry name" value="RT_RNaseH"/>
</dbReference>
<dbReference type="Pfam" id="PF17917">
    <property type="entry name" value="RT_RNaseH"/>
    <property type="match status" value="1"/>
</dbReference>
<dbReference type="Pfam" id="PF03732">
    <property type="entry name" value="Retrotrans_gag"/>
    <property type="match status" value="1"/>
</dbReference>
<dbReference type="GO" id="GO:0006310">
    <property type="term" value="P:DNA recombination"/>
    <property type="evidence" value="ECO:0007669"/>
    <property type="project" value="UniProtKB-KW"/>
</dbReference>
<dbReference type="Pfam" id="PF13456">
    <property type="entry name" value="RVT_3"/>
    <property type="match status" value="1"/>
</dbReference>
<dbReference type="Gene3D" id="3.30.70.270">
    <property type="match status" value="2"/>
</dbReference>
<dbReference type="Gene3D" id="2.40.70.10">
    <property type="entry name" value="Acid Proteases"/>
    <property type="match status" value="1"/>
</dbReference>
<feature type="region of interest" description="Disordered" evidence="11">
    <location>
        <begin position="2052"/>
        <end position="2104"/>
    </location>
</feature>
<keyword evidence="4" id="KW-0540">Nuclease</keyword>
<dbReference type="InterPro" id="IPR050951">
    <property type="entry name" value="Retrovirus_Pol_polyprotein"/>
</dbReference>
<dbReference type="InterPro" id="IPR036691">
    <property type="entry name" value="Endo/exonu/phosph_ase_sf"/>
</dbReference>
<evidence type="ECO:0000259" key="13">
    <source>
        <dbReference type="PROSITE" id="PS50878"/>
    </source>
</evidence>
<keyword evidence="6" id="KW-0378">Hydrolase</keyword>
<dbReference type="CDD" id="cd01650">
    <property type="entry name" value="RT_nLTR_like"/>
    <property type="match status" value="1"/>
</dbReference>
<evidence type="ECO:0000256" key="5">
    <source>
        <dbReference type="ARBA" id="ARBA00022759"/>
    </source>
</evidence>
<dbReference type="CDD" id="cd06222">
    <property type="entry name" value="RNase_H_like"/>
    <property type="match status" value="1"/>
</dbReference>
<accession>A0AAP0MD03</accession>
<feature type="region of interest" description="Disordered" evidence="11">
    <location>
        <begin position="1"/>
        <end position="20"/>
    </location>
</feature>
<dbReference type="Gene3D" id="3.60.10.10">
    <property type="entry name" value="Endonuclease/exonuclease/phosphatase"/>
    <property type="match status" value="1"/>
</dbReference>
<dbReference type="InterPro" id="IPR043502">
    <property type="entry name" value="DNA/RNA_pol_sf"/>
</dbReference>
<evidence type="ECO:0000256" key="10">
    <source>
        <dbReference type="SAM" id="Coils"/>
    </source>
</evidence>
<evidence type="ECO:0000256" key="11">
    <source>
        <dbReference type="SAM" id="MobiDB-lite"/>
    </source>
</evidence>
<feature type="region of interest" description="Disordered" evidence="11">
    <location>
        <begin position="2221"/>
        <end position="2240"/>
    </location>
</feature>
<dbReference type="InterPro" id="IPR021109">
    <property type="entry name" value="Peptidase_aspartic_dom_sf"/>
</dbReference>
<feature type="coiled-coil region" evidence="10">
    <location>
        <begin position="3390"/>
        <end position="3421"/>
    </location>
</feature>
<keyword evidence="5" id="KW-0255">Endonuclease</keyword>
<evidence type="ECO:0000259" key="12">
    <source>
        <dbReference type="PROSITE" id="PS50158"/>
    </source>
</evidence>
<dbReference type="GO" id="GO:0003676">
    <property type="term" value="F:nucleic acid binding"/>
    <property type="evidence" value="ECO:0007669"/>
    <property type="project" value="InterPro"/>
</dbReference>
<gene>
    <name evidence="15" type="ORF">WN944_016075</name>
</gene>
<organism evidence="15 16">
    <name type="scientific">Citrus x changshan-huyou</name>
    <dbReference type="NCBI Taxonomy" id="2935761"/>
    <lineage>
        <taxon>Eukaryota</taxon>
        <taxon>Viridiplantae</taxon>
        <taxon>Streptophyta</taxon>
        <taxon>Embryophyta</taxon>
        <taxon>Tracheophyta</taxon>
        <taxon>Spermatophyta</taxon>
        <taxon>Magnoliopsida</taxon>
        <taxon>eudicotyledons</taxon>
        <taxon>Gunneridae</taxon>
        <taxon>Pentapetalae</taxon>
        <taxon>rosids</taxon>
        <taxon>malvids</taxon>
        <taxon>Sapindales</taxon>
        <taxon>Rutaceae</taxon>
        <taxon>Aurantioideae</taxon>
        <taxon>Citrus</taxon>
    </lineage>
</organism>
<dbReference type="InterPro" id="IPR025558">
    <property type="entry name" value="DUF4283"/>
</dbReference>
<dbReference type="InterPro" id="IPR044730">
    <property type="entry name" value="RNase_H-like_dom_plant"/>
</dbReference>
<evidence type="ECO:0000256" key="2">
    <source>
        <dbReference type="ARBA" id="ARBA00022679"/>
    </source>
</evidence>
<dbReference type="PROSITE" id="PS50994">
    <property type="entry name" value="INTEGRASE"/>
    <property type="match status" value="1"/>
</dbReference>
<dbReference type="InterPro" id="IPR000477">
    <property type="entry name" value="RT_dom"/>
</dbReference>
<evidence type="ECO:0000256" key="1">
    <source>
        <dbReference type="ARBA" id="ARBA00012493"/>
    </source>
</evidence>
<keyword evidence="10" id="KW-0175">Coiled coil</keyword>
<dbReference type="InterPro" id="IPR041588">
    <property type="entry name" value="Integrase_H2C2"/>
</dbReference>
<dbReference type="Proteomes" id="UP001428341">
    <property type="component" value="Unassembled WGS sequence"/>
</dbReference>
<dbReference type="InterPro" id="IPR002156">
    <property type="entry name" value="RNaseH_domain"/>
</dbReference>
<evidence type="ECO:0000256" key="4">
    <source>
        <dbReference type="ARBA" id="ARBA00022722"/>
    </source>
</evidence>
<dbReference type="Pfam" id="PF00665">
    <property type="entry name" value="rve"/>
    <property type="match status" value="1"/>
</dbReference>
<dbReference type="PROSITE" id="PS50878">
    <property type="entry name" value="RT_POL"/>
    <property type="match status" value="1"/>
</dbReference>
<keyword evidence="9" id="KW-0862">Zinc</keyword>
<dbReference type="InterPro" id="IPR026960">
    <property type="entry name" value="RVT-Znf"/>
</dbReference>
<dbReference type="GO" id="GO:0015074">
    <property type="term" value="P:DNA integration"/>
    <property type="evidence" value="ECO:0007669"/>
    <property type="project" value="InterPro"/>
</dbReference>
<dbReference type="FunFam" id="3.30.70.270:FF:000020">
    <property type="entry name" value="Transposon Tf2-6 polyprotein-like Protein"/>
    <property type="match status" value="1"/>
</dbReference>
<dbReference type="GO" id="GO:0003964">
    <property type="term" value="F:RNA-directed DNA polymerase activity"/>
    <property type="evidence" value="ECO:0007669"/>
    <property type="project" value="UniProtKB-KW"/>
</dbReference>
<dbReference type="InterPro" id="IPR005135">
    <property type="entry name" value="Endo/exonuclease/phosphatase"/>
</dbReference>
<evidence type="ECO:0000313" key="16">
    <source>
        <dbReference type="Proteomes" id="UP001428341"/>
    </source>
</evidence>
<dbReference type="Gene3D" id="3.30.420.10">
    <property type="entry name" value="Ribonuclease H-like superfamily/Ribonuclease H"/>
    <property type="match status" value="1"/>
</dbReference>
<keyword evidence="9" id="KW-0863">Zinc-finger</keyword>
<dbReference type="EMBL" id="JBCGBO010000005">
    <property type="protein sequence ID" value="KAK9200876.1"/>
    <property type="molecule type" value="Genomic_DNA"/>
</dbReference>
<dbReference type="GO" id="GO:0004523">
    <property type="term" value="F:RNA-DNA hybrid ribonuclease activity"/>
    <property type="evidence" value="ECO:0007669"/>
    <property type="project" value="InterPro"/>
</dbReference>
<dbReference type="InterPro" id="IPR012337">
    <property type="entry name" value="RNaseH-like_sf"/>
</dbReference>
<keyword evidence="9" id="KW-0479">Metal-binding</keyword>
<feature type="region of interest" description="Disordered" evidence="11">
    <location>
        <begin position="2167"/>
        <end position="2190"/>
    </location>
</feature>
<evidence type="ECO:0000313" key="15">
    <source>
        <dbReference type="EMBL" id="KAK9200876.1"/>
    </source>
</evidence>
<evidence type="ECO:0000256" key="6">
    <source>
        <dbReference type="ARBA" id="ARBA00022801"/>
    </source>
</evidence>
<dbReference type="SUPFAM" id="SSF56219">
    <property type="entry name" value="DNase I-like"/>
    <property type="match status" value="1"/>
</dbReference>
<dbReference type="CDD" id="cd09274">
    <property type="entry name" value="RNase_HI_RT_Ty3"/>
    <property type="match status" value="1"/>
</dbReference>
<dbReference type="SUPFAM" id="SSF50630">
    <property type="entry name" value="Acid proteases"/>
    <property type="match status" value="1"/>
</dbReference>
<dbReference type="InterPro" id="IPR001878">
    <property type="entry name" value="Znf_CCHC"/>
</dbReference>
<name>A0AAP0MD03_9ROSI</name>
<dbReference type="Pfam" id="PF03372">
    <property type="entry name" value="Exo_endo_phos"/>
    <property type="match status" value="1"/>
</dbReference>
<dbReference type="Pfam" id="PF14111">
    <property type="entry name" value="DUF4283"/>
    <property type="match status" value="1"/>
</dbReference>
<dbReference type="InterPro" id="IPR001584">
    <property type="entry name" value="Integrase_cat-core"/>
</dbReference>
<sequence>MVMRSDKAAQPPLAGDRSNMKAKFRAQGVDGDNPSPLSFRDMLMETQGHSENASFGRQDDWELEEEDVTFREEEPMPYIAFSSRIRDRLVGPWEHSVVVKTLGRNLGYRALSFRLNKVWSSTTGFDIIDLANDYFLIRFNNAKDVEFALTEGPWTVMGQYLSVQKWTPDFDVVNNKIDRIVAWIRLSEMNIHFYHKNIIWRLGQIIGPVVKIDSNTITAQRGKFAHLAVELDLQKPLVSQFNLEGRIQKVEYENLPTICIGCGKFGHYREACPDNVDITHTAKDDQLSLTETDKHDVVVTEDLDCQKPKFGAWMVVTRQPHPRKVTDKDTPKAMDKNRNRSGISQSRFGALAELTNEDMHPQDYDDDSVSHREPMISIPENIQTLGPKSQSMKKKLTNLPIRKLSNPPDPVPVPTTLNPLHHQVVSFSKVALAPTAIAQFPSQRVRDPSLANEPPDKGTPCDFNSWETTAELEESPVTNRSRSSLAANVCSVDVENGMEVEAEVFESSHVTVLSTLFLALVRNYKPSLVVLMEPRISGNKADSFIRRSGFDKSYRVEAEAVYASLNPQSKKILWSELNYLAQTVHGPWMLGGDFNTILYDSEKKGGSPTGTGACHLFQSWFQLNCMHDLQFHGPRFTWSRGSLFKRLDRVICNSEWASIFSDSTVLHLPKLSSDHRPILVRSNGLSSRNLNSHPFRFQAAWLTNESFQDFVAEFWDQNLHHLDAADQFRSKVTVWNKQSFGNIFWRKNRLLARLGGIQRALESYSSKGLLRLEGKLKANLEEVLTQEEIIWHQKSRKDWLLLGDRNTSYYHHKTLTRRRQNNIAAIQNNEGVWLYDQNEIKAHAIQFYSSLYSCDSLDLRHYPHPNCFPLIEEDLFQSLNKGVEDVEVQKTIFSMHPLKAPGPDGFHAIFYQTQWNTVGSSLCRLVKEVFQNKHLPGGLNSTLLALIPKSESSSSFKMYRLISLCNVAYKIITKIIANRLQSIIPHLVGPHRTSFVPGRHITENIVIAQEVVHSMRMKTGSTGFLAIKVDLEKAYDRLSWEFISDTLREARIPPDLIQVIMACITLKTMRVLWNGEATEEFSPLRGIRQGCPLSAYLFVLCIERLSHGIHNAIIAGKWHPIMLSRNGIPLSHLFFADDLLLFAEANVEQAKVISAVLADFCACSDAKINTNKTLLFFSKNMGDTDISRISGFLGFSVTSDLGKYLGVPLHHSRVSSNMFQNIVDKVEKQLSDWNASHLSLAGRITLAQSVLQAIPIYVMQTVSLPSGVRERIDRACRRFIWSGSSPQQKLNMVSWRNVCKPKAFGGLGFKSLAMMNRALHMKLAWGIISSPSNLWVQVLSTKYRVDCHNPPQVLPTRYGSHLWKSLGHVWSEVLASRRWSLGDGKSVRFWWDLWATNTTPLIAHATNTIPTDILDCKVADFVDINGSWCWSRFEHYLPSNIILKIAALHPPSHAKGTDTIFWAHSKHGQFTTSSAYLALSNHNPTAVDRVWRLIWNWQGPQSVRIFLWQTFHASLKTKAELVRRHLSTSSQCDRCGVVCEDVLHALRDCPLVKKFWLNIIPISKRHGFFNSQLHHWLRSNLVDASMVGNVSSWAGFFGVALWRIWFWRNQFLFHHRLMVPSALLVDVHTRAEEIHKLHNHPLITKNIRVHKWISWHPPTWPWCTLNTDGAHRFHGTSTAGGLIRDHLGLWLTGFGMMIGSCSVTVAELWGLYQGLQLAWNFGIRRQKLKQIAIKDYLNLDWQVSLSHIYREANFAADYMANLAFSIPLGLIVYPTPPLGGHYSHFTIKERSDGKTDITFELRTVENLRRSIKGKMALFTCTIRALASTLKFAQQVFGAVAGEDRARSWLNTLPANSIASWEQMVTKFLNKYFPVHKTNSIRREISEFTQREDEQFFETWERFNGLLLKCPHHGYEKWHQCQYFLEGLLPNVQEWLMATSGGELMSKSATEIWEFFQRQADNSQQRSRSLRNTRRIKGVNEVHIGESTSEIKEVKEMVEGLARQIASLSTAKSTESHDHDSYSDQANAIGVMRKPSNYNPYSNTYNPGWRDHPNFSWSQGFQQNGPAAPAPPMQQIPQVPQASQPPFRPFNQNQNYSQPRPWEDSFQNLKNATHSTIEQQNRTIDGLRNELRAGFNSQAQSVSSLEKMVGQLASSVQTLAMTVEKGKFPSQPVPNPKGVHEASTSSPQQHGEVKAVMTLRKGKEVDNKVEMPVTKENQIVPVNAEDSPPEEKEETNPREYVPKAPFPQRLVKGKKGKSTGEILEIFKQVSVNIPLLDAIKQVPSYAKFLKDLCTKKRNMHVQKKAFLTENVSSILQHKIPLKCKDPGSPTISCSIGNHTIENALLDLGASVNLLPYSVFLKLGLGELHPTPVVLQLADRSTKIPRGIVEDVLIQVDKFYFPVDFIVIDTQPIQDSRKHVPIILGRPFLATADAHIQCRTGNMQLSFGNMTMELNIFNIAKQPHNADDEVVDVDLIEALVDDTFLSNLSDDPLQTCLTHFGLDFDIDRSVDEVNALLDSAPSMDTNKWKSRVEQLAPSEKKLIPSSESPPKLELKPLPNTLEYAFLGEESTLPVIISSSLNDEQKGKLLDVLKEHKGALGWTIADIKGINPVDCMHYIHLDENAKSTREMQRRLNPNMKEVVRTEVLKLLDAGIIYPISDSSWVSPVQVVPKKSGVTVVTNANNELIPTRVTTGWRVCIDYRKLNSVTRKDHFPLPFIDQMLDRLAGHEFYCFLDGYSGYNQIPIAPKDQEKTTFTCPFGTFAYRRMPFGLCNAPATFQRCMLSIFSDMVERFLEVFMDDFSVFGDSFDQCLHHLTLVLQRCTEKNLVLNWEKCHFMVKQGIVLGHIISSKGIEVDKAKVDLISNLPPPKTVREVRSFLGHAGFYRRFIKDFSKVSRPLCNLLAKDVPFIFNDSCLMAFEKLKQLLTSSPIIQAPNWSSPFELMCDASDYAVGAVLGQRVDRIPHVIYYASMTLNDAQLNYSTTEKEMLAVVFALEKFRSYLIGCKIIIFTDHAALKYLLTKKDAKARLIRWVLLLQEFDLEFKDKKGTENVVADHLSRLHFDTITEPLILNESFPDEQLMSVEILPWYADIVNYLVTGKLPEHWTKQDKAKFFAEIKNFFWDDPYLFKYCADQIVRRCVPENEIQNILSFCHEQACGGHFSAKKTATKVLQCGFYWPTIFRDAYTFCSSCDRCQRMGSITRRNMMPLNPILVVEIFDVWGIDFMGPFPPSFGHQYILVAVDYVSKWVEAIPCRTNDHKVVIGFLKSNIVSRFGFPRAIISDGGAHFCNKAFKALLTKYSITHKVATPYHPQTSGQVEISNREIKHILEKTVRPDRKDWSLRLDDALWAYRTAFKTPIGMSPYRLVYGKACHLPVELEHRAYWAIKKFNFDMQQASSERRLQLAELEEIRNDAYENAKIYKQRMKVFHDKQIMRKSFTPGQKVLLFNSRLHLFPELVSYVEGLERQLRDIERSVYDIQLELEFVTPVKWRITVLRDNQVG</sequence>
<feature type="domain" description="CCHC-type" evidence="12">
    <location>
        <begin position="259"/>
        <end position="274"/>
    </location>
</feature>
<reference evidence="15 16" key="1">
    <citation type="submission" date="2024-05" db="EMBL/GenBank/DDBJ databases">
        <title>Haplotype-resolved chromosome-level genome assembly of Huyou (Citrus changshanensis).</title>
        <authorList>
            <person name="Miao C."/>
            <person name="Chen W."/>
            <person name="Wu Y."/>
            <person name="Wang L."/>
            <person name="Zhao S."/>
            <person name="Grierson D."/>
            <person name="Xu C."/>
            <person name="Chen K."/>
        </authorList>
    </citation>
    <scope>NUCLEOTIDE SEQUENCE [LARGE SCALE GENOMIC DNA]</scope>
    <source>
        <strain evidence="15">01-14</strain>
        <tissue evidence="15">Leaf</tissue>
    </source>
</reference>
<proteinExistence type="predicted"/>
<dbReference type="PANTHER" id="PTHR37984">
    <property type="entry name" value="PROTEIN CBG26694"/>
    <property type="match status" value="1"/>
</dbReference>
<keyword evidence="16" id="KW-1185">Reference proteome</keyword>
<comment type="caution">
    <text evidence="15">The sequence shown here is derived from an EMBL/GenBank/DDBJ whole genome shotgun (WGS) entry which is preliminary data.</text>
</comment>
<protein>
    <recommendedName>
        <fullName evidence="1">RNA-directed DNA polymerase</fullName>
        <ecNumber evidence="1">2.7.7.49</ecNumber>
    </recommendedName>
</protein>
<dbReference type="Pfam" id="PF17921">
    <property type="entry name" value="Integrase_H2C2"/>
    <property type="match status" value="1"/>
</dbReference>
<feature type="domain" description="Reverse transcriptase" evidence="13">
    <location>
        <begin position="928"/>
        <end position="1197"/>
    </location>
</feature>
<evidence type="ECO:0000259" key="14">
    <source>
        <dbReference type="PROSITE" id="PS50994"/>
    </source>
</evidence>
<keyword evidence="8" id="KW-0233">DNA recombination</keyword>
<dbReference type="CDD" id="cd00303">
    <property type="entry name" value="retropepsin_like"/>
    <property type="match status" value="1"/>
</dbReference>
<keyword evidence="7" id="KW-0695">RNA-directed DNA polymerase</keyword>
<evidence type="ECO:0000256" key="8">
    <source>
        <dbReference type="ARBA" id="ARBA00023172"/>
    </source>
</evidence>
<dbReference type="CDD" id="cd01647">
    <property type="entry name" value="RT_LTR"/>
    <property type="match status" value="1"/>
</dbReference>
<dbReference type="Gene3D" id="1.10.340.70">
    <property type="match status" value="1"/>
</dbReference>
<dbReference type="Gene3D" id="3.10.10.10">
    <property type="entry name" value="HIV Type 1 Reverse Transcriptase, subunit A, domain 1"/>
    <property type="match status" value="1"/>
</dbReference>